<dbReference type="AlphaFoldDB" id="A0A4Y7KRM0"/>
<evidence type="ECO:0000313" key="3">
    <source>
        <dbReference type="EMBL" id="RZC74619.1"/>
    </source>
</evidence>
<dbReference type="Proteomes" id="UP000316621">
    <property type="component" value="Chromosome 8"/>
</dbReference>
<dbReference type="InterPro" id="IPR043519">
    <property type="entry name" value="NT_sf"/>
</dbReference>
<dbReference type="Pfam" id="PF02410">
    <property type="entry name" value="RsfS"/>
    <property type="match status" value="2"/>
</dbReference>
<protein>
    <submittedName>
        <fullName evidence="3">Uncharacterized protein</fullName>
    </submittedName>
</protein>
<proteinExistence type="inferred from homology"/>
<dbReference type="SUPFAM" id="SSF81301">
    <property type="entry name" value="Nucleotidyltransferase"/>
    <property type="match status" value="2"/>
</dbReference>
<dbReference type="Gene3D" id="3.30.460.10">
    <property type="entry name" value="Beta Polymerase, domain 2"/>
    <property type="match status" value="1"/>
</dbReference>
<dbReference type="EMBL" id="CM010722">
    <property type="protein sequence ID" value="RZC74619.1"/>
    <property type="molecule type" value="Genomic_DNA"/>
</dbReference>
<evidence type="ECO:0000256" key="2">
    <source>
        <dbReference type="SAM" id="MobiDB-lite"/>
    </source>
</evidence>
<sequence length="265" mass="29235">MLSALRSRVFQSSSSSSSGIQSWKLGFNRLISSSPSPSSSYDESSGYLELEEVEKTLIDVKADNIKVIPVKDQCDWTDFMVIATGRSTWHVRNIAEALIYKAVPPPPLPPPSPILSTLAPASKPSLAPIPASPGTNPPSQAAPSRCPLPSPMPHSVPNWWSWRWGWSWVKKKQEGFERLLLPSVQGQEGGKWIVIDSGKIVVHALDEKAREYYNLEGLYTKEALAKRVPDQDLDGAFVKVRPINNSKKKKPVQKTAESGFVSFIS</sequence>
<gene>
    <name evidence="3" type="ORF">C5167_050100</name>
</gene>
<dbReference type="InterPro" id="IPR004394">
    <property type="entry name" value="Iojap/RsfS/C7orf30"/>
</dbReference>
<dbReference type="Gramene" id="RZC74619">
    <property type="protein sequence ID" value="RZC74619"/>
    <property type="gene ID" value="C5167_050100"/>
</dbReference>
<reference evidence="3 4" key="1">
    <citation type="journal article" date="2018" name="Science">
        <title>The opium poppy genome and morphinan production.</title>
        <authorList>
            <person name="Guo L."/>
            <person name="Winzer T."/>
            <person name="Yang X."/>
            <person name="Li Y."/>
            <person name="Ning Z."/>
            <person name="He Z."/>
            <person name="Teodor R."/>
            <person name="Lu Y."/>
            <person name="Bowser T.A."/>
            <person name="Graham I.A."/>
            <person name="Ye K."/>
        </authorList>
    </citation>
    <scope>NUCLEOTIDE SEQUENCE [LARGE SCALE GENOMIC DNA]</scope>
    <source>
        <strain evidence="4">cv. HN1</strain>
        <tissue evidence="3">Leaves</tissue>
    </source>
</reference>
<name>A0A4Y7KRM0_PAPSO</name>
<accession>A0A4Y7KRM0</accession>
<dbReference type="GO" id="GO:0043023">
    <property type="term" value="F:ribosomal large subunit binding"/>
    <property type="evidence" value="ECO:0007669"/>
    <property type="project" value="TreeGrafter"/>
</dbReference>
<dbReference type="PANTHER" id="PTHR21043">
    <property type="entry name" value="IOJAP SUPERFAMILY ORTHOLOG"/>
    <property type="match status" value="1"/>
</dbReference>
<feature type="compositionally biased region" description="Polar residues" evidence="2">
    <location>
        <begin position="133"/>
        <end position="142"/>
    </location>
</feature>
<evidence type="ECO:0000256" key="1">
    <source>
        <dbReference type="ARBA" id="ARBA00010574"/>
    </source>
</evidence>
<comment type="similarity">
    <text evidence="1">Belongs to the Iojap/RsfS family.</text>
</comment>
<dbReference type="GO" id="GO:0090071">
    <property type="term" value="P:negative regulation of ribosome biogenesis"/>
    <property type="evidence" value="ECO:0007669"/>
    <property type="project" value="TreeGrafter"/>
</dbReference>
<dbReference type="PANTHER" id="PTHR21043:SF0">
    <property type="entry name" value="MITOCHONDRIAL ASSEMBLY OF RIBOSOMAL LARGE SUBUNIT PROTEIN 1"/>
    <property type="match status" value="1"/>
</dbReference>
<dbReference type="HAMAP" id="MF_01477">
    <property type="entry name" value="Iojap_RsfS"/>
    <property type="match status" value="1"/>
</dbReference>
<dbReference type="GO" id="GO:0017148">
    <property type="term" value="P:negative regulation of translation"/>
    <property type="evidence" value="ECO:0007669"/>
    <property type="project" value="TreeGrafter"/>
</dbReference>
<evidence type="ECO:0000313" key="4">
    <source>
        <dbReference type="Proteomes" id="UP000316621"/>
    </source>
</evidence>
<keyword evidence="4" id="KW-1185">Reference proteome</keyword>
<dbReference type="STRING" id="3469.A0A4Y7KRM0"/>
<feature type="region of interest" description="Disordered" evidence="2">
    <location>
        <begin position="125"/>
        <end position="148"/>
    </location>
</feature>
<organism evidence="3 4">
    <name type="scientific">Papaver somniferum</name>
    <name type="common">Opium poppy</name>
    <dbReference type="NCBI Taxonomy" id="3469"/>
    <lineage>
        <taxon>Eukaryota</taxon>
        <taxon>Viridiplantae</taxon>
        <taxon>Streptophyta</taxon>
        <taxon>Embryophyta</taxon>
        <taxon>Tracheophyta</taxon>
        <taxon>Spermatophyta</taxon>
        <taxon>Magnoliopsida</taxon>
        <taxon>Ranunculales</taxon>
        <taxon>Papaveraceae</taxon>
        <taxon>Papaveroideae</taxon>
        <taxon>Papaver</taxon>
    </lineage>
</organism>